<organism evidence="2 3">
    <name type="scientific">Marinagarivorans cellulosilyticus</name>
    <dbReference type="NCBI Taxonomy" id="2721545"/>
    <lineage>
        <taxon>Bacteria</taxon>
        <taxon>Pseudomonadati</taxon>
        <taxon>Pseudomonadota</taxon>
        <taxon>Gammaproteobacteria</taxon>
        <taxon>Cellvibrionales</taxon>
        <taxon>Cellvibrionaceae</taxon>
        <taxon>Marinagarivorans</taxon>
    </lineage>
</organism>
<evidence type="ECO:0000313" key="2">
    <source>
        <dbReference type="EMBL" id="BCD99879.1"/>
    </source>
</evidence>
<dbReference type="NCBIfam" id="NF041043">
    <property type="entry name" value="BPSS1780_fam"/>
    <property type="match status" value="1"/>
</dbReference>
<gene>
    <name evidence="2" type="ORF">MARGE09_P4081</name>
</gene>
<keyword evidence="1" id="KW-1133">Transmembrane helix</keyword>
<feature type="transmembrane region" description="Helical" evidence="1">
    <location>
        <begin position="163"/>
        <end position="189"/>
    </location>
</feature>
<evidence type="ECO:0000313" key="3">
    <source>
        <dbReference type="Proteomes" id="UP001320119"/>
    </source>
</evidence>
<dbReference type="Proteomes" id="UP001320119">
    <property type="component" value="Chromosome"/>
</dbReference>
<feature type="transmembrane region" description="Helical" evidence="1">
    <location>
        <begin position="209"/>
        <end position="228"/>
    </location>
</feature>
<dbReference type="RefSeq" id="WP_236985179.1">
    <property type="nucleotide sequence ID" value="NZ_AP023086.1"/>
</dbReference>
<proteinExistence type="predicted"/>
<protein>
    <recommendedName>
        <fullName evidence="4">Transmembrane protein</fullName>
    </recommendedName>
</protein>
<accession>A0AAN1WLN6</accession>
<dbReference type="EMBL" id="AP023086">
    <property type="protein sequence ID" value="BCD99879.1"/>
    <property type="molecule type" value="Genomic_DNA"/>
</dbReference>
<feature type="transmembrane region" description="Helical" evidence="1">
    <location>
        <begin position="120"/>
        <end position="143"/>
    </location>
</feature>
<dbReference type="InterPro" id="IPR047798">
    <property type="entry name" value="BPSS1780-like"/>
</dbReference>
<keyword evidence="3" id="KW-1185">Reference proteome</keyword>
<evidence type="ECO:0000256" key="1">
    <source>
        <dbReference type="SAM" id="Phobius"/>
    </source>
</evidence>
<evidence type="ECO:0008006" key="4">
    <source>
        <dbReference type="Google" id="ProtNLM"/>
    </source>
</evidence>
<keyword evidence="1" id="KW-0472">Membrane</keyword>
<dbReference type="AlphaFoldDB" id="A0AAN1WLN6"/>
<dbReference type="KEGG" id="marq:MARGE09_P4081"/>
<keyword evidence="1" id="KW-0812">Transmembrane</keyword>
<feature type="transmembrane region" description="Helical" evidence="1">
    <location>
        <begin position="234"/>
        <end position="253"/>
    </location>
</feature>
<feature type="transmembrane region" description="Helical" evidence="1">
    <location>
        <begin position="53"/>
        <end position="73"/>
    </location>
</feature>
<reference evidence="2 3" key="1">
    <citation type="journal article" date="2022" name="IScience">
        <title>An ultrasensitive nanofiber-based assay for enzymatic hydrolysis and deep-sea microbial degradation of cellulose.</title>
        <authorList>
            <person name="Tsudome M."/>
            <person name="Tachioka M."/>
            <person name="Miyazaki M."/>
            <person name="Uchimura K."/>
            <person name="Tsuda M."/>
            <person name="Takaki Y."/>
            <person name="Deguchi S."/>
        </authorList>
    </citation>
    <scope>NUCLEOTIDE SEQUENCE [LARGE SCALE GENOMIC DNA]</scope>
    <source>
        <strain evidence="2 3">GE09</strain>
    </source>
</reference>
<name>A0AAN1WLN6_9GAMM</name>
<sequence length="255" mass="27003">MSEAENPYQAPEADLNTTDNKSGEFVVHEAQTVGAGRGAGWLFDGFGYFKGNAGSWIGVCIIGFVLMIILSIIPVVNFVAGILGSVWVGGIMIGCKSIHDNQGLEVGHLFAGFKNKFGSLLGLSAILLFVSLGVMVLAMGSLFMAAMSGDTTAIAEEGAMKMALGVLVALALMIPLYMAVWFAPCLILFGDKGVFTAMKMSFLGCLKNIIPFFIYGIVMMVLVVLASIPLGLGLLIVGPMIFASMFIGFKEVYVD</sequence>